<feature type="domain" description="DinB-like" evidence="2">
    <location>
        <begin position="63"/>
        <end position="193"/>
    </location>
</feature>
<reference evidence="3 4" key="1">
    <citation type="submission" date="2019-05" db="EMBL/GenBank/DDBJ databases">
        <title>Algicella ahnfeltiae gen. nov., sp. nov., a novel marine bacterium of the family Flavobacteriaceae isolated from a red alga.</title>
        <authorList>
            <person name="Nedashkovskaya O.I."/>
            <person name="Kukhlevskiy A.D."/>
            <person name="Kim S.-G."/>
            <person name="Zhukova N.V."/>
            <person name="Mikhailov V.V."/>
        </authorList>
    </citation>
    <scope>NUCLEOTIDE SEQUENCE [LARGE SCALE GENOMIC DNA]</scope>
    <source>
        <strain evidence="3 4">10Alg115</strain>
    </source>
</reference>
<dbReference type="Pfam" id="PF12867">
    <property type="entry name" value="DinB_2"/>
    <property type="match status" value="1"/>
</dbReference>
<dbReference type="KEGG" id="fbe:FF125_15215"/>
<protein>
    <submittedName>
        <fullName evidence="3">DinB family protein</fullName>
    </submittedName>
</protein>
<keyword evidence="4" id="KW-1185">Reference proteome</keyword>
<dbReference type="InterPro" id="IPR034660">
    <property type="entry name" value="DinB/YfiT-like"/>
</dbReference>
<evidence type="ECO:0000256" key="1">
    <source>
        <dbReference type="SAM" id="Phobius"/>
    </source>
</evidence>
<dbReference type="SUPFAM" id="SSF109854">
    <property type="entry name" value="DinB/YfiT-like putative metalloenzymes"/>
    <property type="match status" value="1"/>
</dbReference>
<dbReference type="AlphaFoldDB" id="A0A5B7TU23"/>
<feature type="transmembrane region" description="Helical" evidence="1">
    <location>
        <begin position="23"/>
        <end position="41"/>
    </location>
</feature>
<sequence length="210" mass="23612">MNFSKKNHEHQKSNSLIVNQKSIIYFTLGILVMSTVAFIKVENKTTKNTKVKAYMEVISSSKAYTLQIAEAMPADKYTFKPTDSVRSFGEQMAHIATSSKFLIALFVKGEPMPSQEDFAAAAKMEKDMGTSKEACLKAISESYNLVISTFQNMSDEQLDETFVVPFDPQQPAFAKEKAFQFIGEHTAHHRGQALVSLRMQGIKSPEYKLY</sequence>
<keyword evidence="1" id="KW-1133">Transmembrane helix</keyword>
<evidence type="ECO:0000313" key="3">
    <source>
        <dbReference type="EMBL" id="QCX39728.1"/>
    </source>
</evidence>
<accession>A0A5B7TU23</accession>
<evidence type="ECO:0000259" key="2">
    <source>
        <dbReference type="Pfam" id="PF12867"/>
    </source>
</evidence>
<dbReference type="RefSeq" id="WP_138950565.1">
    <property type="nucleotide sequence ID" value="NZ_CP040749.1"/>
</dbReference>
<organism evidence="3 4">
    <name type="scientific">Aureibaculum algae</name>
    <dbReference type="NCBI Taxonomy" id="2584122"/>
    <lineage>
        <taxon>Bacteria</taxon>
        <taxon>Pseudomonadati</taxon>
        <taxon>Bacteroidota</taxon>
        <taxon>Flavobacteriia</taxon>
        <taxon>Flavobacteriales</taxon>
        <taxon>Flavobacteriaceae</taxon>
        <taxon>Aureibaculum</taxon>
    </lineage>
</organism>
<keyword evidence="1" id="KW-0812">Transmembrane</keyword>
<keyword evidence="1" id="KW-0472">Membrane</keyword>
<proteinExistence type="predicted"/>
<evidence type="ECO:0000313" key="4">
    <source>
        <dbReference type="Proteomes" id="UP000306229"/>
    </source>
</evidence>
<dbReference type="InterPro" id="IPR024775">
    <property type="entry name" value="DinB-like"/>
</dbReference>
<gene>
    <name evidence="3" type="ORF">FF125_15215</name>
</gene>
<name>A0A5B7TU23_9FLAO</name>
<dbReference type="Gene3D" id="1.20.120.450">
    <property type="entry name" value="dinb family like domain"/>
    <property type="match status" value="1"/>
</dbReference>
<dbReference type="Proteomes" id="UP000306229">
    <property type="component" value="Chromosome"/>
</dbReference>
<dbReference type="EMBL" id="CP040749">
    <property type="protein sequence ID" value="QCX39728.1"/>
    <property type="molecule type" value="Genomic_DNA"/>
</dbReference>
<dbReference type="OrthoDB" id="119432at2"/>